<reference evidence="1 2" key="1">
    <citation type="submission" date="2019-07" db="EMBL/GenBank/DDBJ databases">
        <title>De Novo Assembly of kiwifruit Actinidia rufa.</title>
        <authorList>
            <person name="Sugita-Konishi S."/>
            <person name="Sato K."/>
            <person name="Mori E."/>
            <person name="Abe Y."/>
            <person name="Kisaki G."/>
            <person name="Hamano K."/>
            <person name="Suezawa K."/>
            <person name="Otani M."/>
            <person name="Fukuda T."/>
            <person name="Manabe T."/>
            <person name="Gomi K."/>
            <person name="Tabuchi M."/>
            <person name="Akimitsu K."/>
            <person name="Kataoka I."/>
        </authorList>
    </citation>
    <scope>NUCLEOTIDE SEQUENCE [LARGE SCALE GENOMIC DNA]</scope>
    <source>
        <strain evidence="2">cv. Fuchu</strain>
    </source>
</reference>
<organism evidence="1 2">
    <name type="scientific">Actinidia rufa</name>
    <dbReference type="NCBI Taxonomy" id="165716"/>
    <lineage>
        <taxon>Eukaryota</taxon>
        <taxon>Viridiplantae</taxon>
        <taxon>Streptophyta</taxon>
        <taxon>Embryophyta</taxon>
        <taxon>Tracheophyta</taxon>
        <taxon>Spermatophyta</taxon>
        <taxon>Magnoliopsida</taxon>
        <taxon>eudicotyledons</taxon>
        <taxon>Gunneridae</taxon>
        <taxon>Pentapetalae</taxon>
        <taxon>asterids</taxon>
        <taxon>Ericales</taxon>
        <taxon>Actinidiaceae</taxon>
        <taxon>Actinidia</taxon>
    </lineage>
</organism>
<protein>
    <submittedName>
        <fullName evidence="1">Uncharacterized protein</fullName>
    </submittedName>
</protein>
<gene>
    <name evidence="1" type="ORF">Acr_06g0004890</name>
</gene>
<dbReference type="EMBL" id="BJWL01000006">
    <property type="protein sequence ID" value="GFY88549.1"/>
    <property type="molecule type" value="Genomic_DNA"/>
</dbReference>
<evidence type="ECO:0000313" key="1">
    <source>
        <dbReference type="EMBL" id="GFY88549.1"/>
    </source>
</evidence>
<sequence>MAPKKKASGDGSSRVVRSVLLSLKSAPPAGATAASTARTWCTGSHPAPHPSTLPLWLLCIASGHSLSPPEQEATSGPTIVLGGEIDEKLKPPKKRRSSLVAAKTWSKRSSGGFYHRSVGSSSIRLTLKKFRRLEGPGSQISKWKVVKIISSTSA</sequence>
<keyword evidence="2" id="KW-1185">Reference proteome</keyword>
<dbReference type="Proteomes" id="UP000585474">
    <property type="component" value="Unassembled WGS sequence"/>
</dbReference>
<dbReference type="AlphaFoldDB" id="A0A7J0ERE6"/>
<evidence type="ECO:0000313" key="2">
    <source>
        <dbReference type="Proteomes" id="UP000585474"/>
    </source>
</evidence>
<accession>A0A7J0ERE6</accession>
<name>A0A7J0ERE6_9ERIC</name>
<proteinExistence type="predicted"/>
<comment type="caution">
    <text evidence="1">The sequence shown here is derived from an EMBL/GenBank/DDBJ whole genome shotgun (WGS) entry which is preliminary data.</text>
</comment>